<evidence type="ECO:0000313" key="6">
    <source>
        <dbReference type="EMBL" id="PYZ96050.1"/>
    </source>
</evidence>
<dbReference type="AlphaFoldDB" id="A0A2W0H7H8"/>
<organism evidence="6 7">
    <name type="scientific">Alteribacter lacisalsi</name>
    <dbReference type="NCBI Taxonomy" id="2045244"/>
    <lineage>
        <taxon>Bacteria</taxon>
        <taxon>Bacillati</taxon>
        <taxon>Bacillota</taxon>
        <taxon>Bacilli</taxon>
        <taxon>Bacillales</taxon>
        <taxon>Bacillaceae</taxon>
        <taxon>Alteribacter</taxon>
    </lineage>
</organism>
<dbReference type="InterPro" id="IPR051792">
    <property type="entry name" value="GGT_bact"/>
</dbReference>
<comment type="caution">
    <text evidence="6">The sequence shown here is derived from an EMBL/GenBank/DDBJ whole genome shotgun (WGS) entry which is preliminary data.</text>
</comment>
<dbReference type="InterPro" id="IPR043137">
    <property type="entry name" value="GGT_ssub_C"/>
</dbReference>
<proteinExistence type="inferred from homology"/>
<dbReference type="RefSeq" id="WP_110521326.1">
    <property type="nucleotide sequence ID" value="NZ_PDOF01000003.1"/>
</dbReference>
<evidence type="ECO:0000256" key="5">
    <source>
        <dbReference type="SAM" id="MobiDB-lite"/>
    </source>
</evidence>
<feature type="compositionally biased region" description="Basic and acidic residues" evidence="5">
    <location>
        <begin position="590"/>
        <end position="612"/>
    </location>
</feature>
<dbReference type="Gene3D" id="3.60.20.40">
    <property type="match status" value="1"/>
</dbReference>
<dbReference type="InterPro" id="IPR043138">
    <property type="entry name" value="GGT_lsub"/>
</dbReference>
<dbReference type="PANTHER" id="PTHR43199:SF1">
    <property type="entry name" value="GLUTATHIONE HYDROLASE PROENZYME"/>
    <property type="match status" value="1"/>
</dbReference>
<dbReference type="OrthoDB" id="9781342at2"/>
<feature type="region of interest" description="Disordered" evidence="5">
    <location>
        <begin position="589"/>
        <end position="626"/>
    </location>
</feature>
<keyword evidence="3" id="KW-0378">Hydrolase</keyword>
<accession>A0A2W0H7H8</accession>
<evidence type="ECO:0000313" key="7">
    <source>
        <dbReference type="Proteomes" id="UP000248066"/>
    </source>
</evidence>
<name>A0A2W0H7H8_9BACI</name>
<protein>
    <recommendedName>
        <fullName evidence="8">Gamma-glutamyltransferase</fullName>
    </recommendedName>
</protein>
<keyword evidence="7" id="KW-1185">Reference proteome</keyword>
<dbReference type="GO" id="GO:0016740">
    <property type="term" value="F:transferase activity"/>
    <property type="evidence" value="ECO:0007669"/>
    <property type="project" value="UniProtKB-KW"/>
</dbReference>
<dbReference type="GO" id="GO:0016787">
    <property type="term" value="F:hydrolase activity"/>
    <property type="evidence" value="ECO:0007669"/>
    <property type="project" value="UniProtKB-KW"/>
</dbReference>
<dbReference type="Pfam" id="PF01019">
    <property type="entry name" value="G_glu_transpept"/>
    <property type="match status" value="1"/>
</dbReference>
<keyword evidence="4" id="KW-0865">Zymogen</keyword>
<evidence type="ECO:0000256" key="3">
    <source>
        <dbReference type="ARBA" id="ARBA00022801"/>
    </source>
</evidence>
<dbReference type="EMBL" id="PDOF01000003">
    <property type="protein sequence ID" value="PYZ96050.1"/>
    <property type="molecule type" value="Genomic_DNA"/>
</dbReference>
<comment type="similarity">
    <text evidence="1">Belongs to the gamma-glutamyltransferase family.</text>
</comment>
<gene>
    <name evidence="6" type="ORF">CR205_16900</name>
</gene>
<dbReference type="PANTHER" id="PTHR43199">
    <property type="entry name" value="GLUTATHIONE HYDROLASE"/>
    <property type="match status" value="1"/>
</dbReference>
<sequence>MRLRMVTNIIGTVLIIIFLIAGFREIEFSPDQGLADVEEIPEDEVAALEEGYGISGAHPLAVAAGMDILDDGGNAADAFIAVSFMLNVVEPYGSGIGGGGSLLYYDPVIGNVPQYLDYRETAPYNVGSMEAYGSNFGVPGFLIGMSTIYDNYASGNFSFSELIQPAVDVAEEGFEIDRYLAGRLYHAQYRMNPSEVPHFFEGAEPMQSGGMLVQEELAETLRTIQETGPRSYFLEQLGPAMEQRYPGLTVGDFQQYQVKQPEPASGTFQGFSVYSAPAPLAGPTLIQMLQAAERLNLEEMKEDGGDPELWYLTYAELMTRLQIQAYNDRLQYIADPDFHQGSAWENPFVDNLNRLTSDEYAEEMAAEALESVPAEDAEEAMGGFTPYGRIRLHPDDSPAVVNDHNNTSHFVVVDRDGRMISVTHTLSNFFGSGQYHAGFFLNDQLSNFNQSPESINRFEPGKRPRSFMAPTILVSEEQGVLGLGSPGGARIPNMIAQTLVHKDIFEYGLKSAIEQPRFHFDDRIARTGEIGVFVDGKFPAEWQADFEAELNDREDVDGWVVMTDDSDMFFGGIQAMFIDRANGLVYGGSDPRRGGSWEASDPTKEREDDRGGIFDQIGGGDDEEEE</sequence>
<dbReference type="PRINTS" id="PR01210">
    <property type="entry name" value="GGTRANSPTASE"/>
</dbReference>
<dbReference type="SUPFAM" id="SSF56235">
    <property type="entry name" value="N-terminal nucleophile aminohydrolases (Ntn hydrolases)"/>
    <property type="match status" value="1"/>
</dbReference>
<evidence type="ECO:0000256" key="1">
    <source>
        <dbReference type="ARBA" id="ARBA00009381"/>
    </source>
</evidence>
<dbReference type="Gene3D" id="1.10.246.130">
    <property type="match status" value="1"/>
</dbReference>
<dbReference type="InterPro" id="IPR029055">
    <property type="entry name" value="Ntn_hydrolases_N"/>
</dbReference>
<evidence type="ECO:0000256" key="4">
    <source>
        <dbReference type="ARBA" id="ARBA00023145"/>
    </source>
</evidence>
<evidence type="ECO:0008006" key="8">
    <source>
        <dbReference type="Google" id="ProtNLM"/>
    </source>
</evidence>
<dbReference type="Proteomes" id="UP000248066">
    <property type="component" value="Unassembled WGS sequence"/>
</dbReference>
<evidence type="ECO:0000256" key="2">
    <source>
        <dbReference type="ARBA" id="ARBA00022679"/>
    </source>
</evidence>
<keyword evidence="2" id="KW-0808">Transferase</keyword>
<reference evidence="6 7" key="1">
    <citation type="submission" date="2017-10" db="EMBL/GenBank/DDBJ databases">
        <title>Bacillus sp. nov., a halophilic bacterium isolated from a Yangshapao Lake.</title>
        <authorList>
            <person name="Wang H."/>
        </authorList>
    </citation>
    <scope>NUCLEOTIDE SEQUENCE [LARGE SCALE GENOMIC DNA]</scope>
    <source>
        <strain evidence="6 7">YSP-3</strain>
    </source>
</reference>